<dbReference type="AlphaFoldDB" id="A0A1A9UF54"/>
<organism evidence="1 2">
    <name type="scientific">Glossina austeni</name>
    <name type="common">Savannah tsetse fly</name>
    <dbReference type="NCBI Taxonomy" id="7395"/>
    <lineage>
        <taxon>Eukaryota</taxon>
        <taxon>Metazoa</taxon>
        <taxon>Ecdysozoa</taxon>
        <taxon>Arthropoda</taxon>
        <taxon>Hexapoda</taxon>
        <taxon>Insecta</taxon>
        <taxon>Pterygota</taxon>
        <taxon>Neoptera</taxon>
        <taxon>Endopterygota</taxon>
        <taxon>Diptera</taxon>
        <taxon>Brachycera</taxon>
        <taxon>Muscomorpha</taxon>
        <taxon>Hippoboscoidea</taxon>
        <taxon>Glossinidae</taxon>
        <taxon>Glossina</taxon>
    </lineage>
</organism>
<accession>A0A1A9UF54</accession>
<reference evidence="1" key="1">
    <citation type="submission" date="2020-05" db="UniProtKB">
        <authorList>
            <consortium name="EnsemblMetazoa"/>
        </authorList>
    </citation>
    <scope>IDENTIFICATION</scope>
    <source>
        <strain evidence="1">TTRI</strain>
    </source>
</reference>
<sequence>MQTIKQQFRRCRQFKIGNIDIWHWYNAWQTFDRDLMAFCIYNQILQMIDNALGLITQRSTMPAIHIFDIWEMFTLKSFSNNGSRFLFSISCFMERFKEIFHFMTINDVNIATESFETLTLKVTALHDYSRYKKIQISYSEYIMFK</sequence>
<evidence type="ECO:0000313" key="1">
    <source>
        <dbReference type="EnsemblMetazoa" id="GAUT002844-PA"/>
    </source>
</evidence>
<protein>
    <submittedName>
        <fullName evidence="1">Uncharacterized protein</fullName>
    </submittedName>
</protein>
<evidence type="ECO:0000313" key="2">
    <source>
        <dbReference type="Proteomes" id="UP000078200"/>
    </source>
</evidence>
<name>A0A1A9UF54_GLOAU</name>
<proteinExistence type="predicted"/>
<dbReference type="Proteomes" id="UP000078200">
    <property type="component" value="Unassembled WGS sequence"/>
</dbReference>
<dbReference type="VEuPathDB" id="VectorBase:GAUT002844"/>
<dbReference type="EnsemblMetazoa" id="GAUT002844-RA">
    <property type="protein sequence ID" value="GAUT002844-PA"/>
    <property type="gene ID" value="GAUT002844"/>
</dbReference>
<keyword evidence="2" id="KW-1185">Reference proteome</keyword>